<dbReference type="InterPro" id="IPR011060">
    <property type="entry name" value="RibuloseP-bd_barrel"/>
</dbReference>
<dbReference type="Proteomes" id="UP000307943">
    <property type="component" value="Unassembled WGS sequence"/>
</dbReference>
<dbReference type="GO" id="GO:0005975">
    <property type="term" value="P:carbohydrate metabolic process"/>
    <property type="evidence" value="ECO:0007669"/>
    <property type="project" value="UniProtKB-UniRule"/>
</dbReference>
<dbReference type="CDD" id="cd04729">
    <property type="entry name" value="NanE"/>
    <property type="match status" value="1"/>
</dbReference>
<evidence type="ECO:0000313" key="8">
    <source>
        <dbReference type="EMBL" id="TNJ67914.1"/>
    </source>
</evidence>
<dbReference type="FunFam" id="3.20.20.70:FF:000035">
    <property type="entry name" value="Putative N-acetylmannosamine-6-phosphate 2-epimerase"/>
    <property type="match status" value="1"/>
</dbReference>
<evidence type="ECO:0000313" key="9">
    <source>
        <dbReference type="Proteomes" id="UP000307943"/>
    </source>
</evidence>
<dbReference type="HAMAP" id="MF_01235">
    <property type="entry name" value="ManNAc6P_epimer"/>
    <property type="match status" value="1"/>
</dbReference>
<dbReference type="OrthoDB" id="9781704at2"/>
<evidence type="ECO:0000256" key="5">
    <source>
        <dbReference type="ARBA" id="ARBA00023235"/>
    </source>
</evidence>
<evidence type="ECO:0000256" key="2">
    <source>
        <dbReference type="ARBA" id="ARBA00002147"/>
    </source>
</evidence>
<comment type="catalytic activity">
    <reaction evidence="1 7">
        <text>an N-acyl-D-glucosamine 6-phosphate = an N-acyl-D-mannosamine 6-phosphate</text>
        <dbReference type="Rhea" id="RHEA:23932"/>
        <dbReference type="ChEBI" id="CHEBI:57599"/>
        <dbReference type="ChEBI" id="CHEBI:57666"/>
        <dbReference type="EC" id="5.1.3.9"/>
    </reaction>
</comment>
<keyword evidence="6 7" id="KW-0119">Carbohydrate metabolism</keyword>
<comment type="function">
    <text evidence="2 7">Converts N-acetylmannosamine-6-phosphate (ManNAc-6-P) to N-acetylglucosamine-6-phosphate (GlcNAc-6-P).</text>
</comment>
<dbReference type="UniPathway" id="UPA00629">
    <property type="reaction ID" value="UER00682"/>
</dbReference>
<keyword evidence="9" id="KW-1185">Reference proteome</keyword>
<dbReference type="EMBL" id="VDCQ01000002">
    <property type="protein sequence ID" value="TNJ67914.1"/>
    <property type="molecule type" value="Genomic_DNA"/>
</dbReference>
<protein>
    <recommendedName>
        <fullName evidence="7">Putative N-acetylmannosamine-6-phosphate 2-epimerase</fullName>
        <ecNumber evidence="7">5.1.3.9</ecNumber>
    </recommendedName>
    <alternativeName>
        <fullName evidence="7">ManNAc-6-P epimerase</fullName>
    </alternativeName>
</protein>
<organism evidence="8 9">
    <name type="scientific">Paenibacillus hemerocallicola</name>
    <dbReference type="NCBI Taxonomy" id="1172614"/>
    <lineage>
        <taxon>Bacteria</taxon>
        <taxon>Bacillati</taxon>
        <taxon>Bacillota</taxon>
        <taxon>Bacilli</taxon>
        <taxon>Bacillales</taxon>
        <taxon>Paenibacillaceae</taxon>
        <taxon>Paenibacillus</taxon>
    </lineage>
</organism>
<dbReference type="GO" id="GO:0019262">
    <property type="term" value="P:N-acetylneuraminate catabolic process"/>
    <property type="evidence" value="ECO:0007669"/>
    <property type="project" value="UniProtKB-UniRule"/>
</dbReference>
<evidence type="ECO:0000256" key="1">
    <source>
        <dbReference type="ARBA" id="ARBA00000056"/>
    </source>
</evidence>
<evidence type="ECO:0000256" key="7">
    <source>
        <dbReference type="HAMAP-Rule" id="MF_01235"/>
    </source>
</evidence>
<dbReference type="GO" id="GO:0006053">
    <property type="term" value="P:N-acetylmannosamine catabolic process"/>
    <property type="evidence" value="ECO:0007669"/>
    <property type="project" value="TreeGrafter"/>
</dbReference>
<evidence type="ECO:0000256" key="6">
    <source>
        <dbReference type="ARBA" id="ARBA00023277"/>
    </source>
</evidence>
<dbReference type="RefSeq" id="WP_139600421.1">
    <property type="nucleotide sequence ID" value="NZ_VDCQ01000002.1"/>
</dbReference>
<accession>A0A5C4TFI6</accession>
<evidence type="ECO:0000256" key="4">
    <source>
        <dbReference type="ARBA" id="ARBA00007439"/>
    </source>
</evidence>
<dbReference type="Pfam" id="PF04131">
    <property type="entry name" value="NanE"/>
    <property type="match status" value="1"/>
</dbReference>
<dbReference type="InterPro" id="IPR013785">
    <property type="entry name" value="Aldolase_TIM"/>
</dbReference>
<dbReference type="GO" id="GO:0005829">
    <property type="term" value="C:cytosol"/>
    <property type="evidence" value="ECO:0007669"/>
    <property type="project" value="TreeGrafter"/>
</dbReference>
<comment type="similarity">
    <text evidence="4 7">Belongs to the NanE family.</text>
</comment>
<dbReference type="EC" id="5.1.3.9" evidence="7"/>
<reference evidence="8 9" key="1">
    <citation type="submission" date="2019-05" db="EMBL/GenBank/DDBJ databases">
        <title>We sequenced the genome of Paenibacillus hemerocallicola KCTC 33185 for further insight into its adaptation and study the phylogeny of Paenibacillus.</title>
        <authorList>
            <person name="Narsing Rao M.P."/>
        </authorList>
    </citation>
    <scope>NUCLEOTIDE SEQUENCE [LARGE SCALE GENOMIC DNA]</scope>
    <source>
        <strain evidence="8 9">KCTC 33185</strain>
    </source>
</reference>
<dbReference type="Gene3D" id="3.20.20.70">
    <property type="entry name" value="Aldolase class I"/>
    <property type="match status" value="1"/>
</dbReference>
<dbReference type="NCBIfam" id="NF002231">
    <property type="entry name" value="PRK01130.1"/>
    <property type="match status" value="1"/>
</dbReference>
<dbReference type="PANTHER" id="PTHR36204">
    <property type="entry name" value="N-ACETYLMANNOSAMINE-6-PHOSPHATE 2-EPIMERASE-RELATED"/>
    <property type="match status" value="1"/>
</dbReference>
<gene>
    <name evidence="7" type="primary">nanE</name>
    <name evidence="8" type="ORF">FE784_01855</name>
</gene>
<comment type="caution">
    <text evidence="8">The sequence shown here is derived from an EMBL/GenBank/DDBJ whole genome shotgun (WGS) entry which is preliminary data.</text>
</comment>
<comment type="pathway">
    <text evidence="3 7">Amino-sugar metabolism; N-acetylneuraminate degradation; D-fructose 6-phosphate from N-acetylneuraminate: step 3/5.</text>
</comment>
<dbReference type="GO" id="GO:0047465">
    <property type="term" value="F:N-acylglucosamine-6-phosphate 2-epimerase activity"/>
    <property type="evidence" value="ECO:0007669"/>
    <property type="project" value="UniProtKB-EC"/>
</dbReference>
<dbReference type="SUPFAM" id="SSF51366">
    <property type="entry name" value="Ribulose-phoshate binding barrel"/>
    <property type="match status" value="1"/>
</dbReference>
<keyword evidence="5 7" id="KW-0413">Isomerase</keyword>
<dbReference type="InterPro" id="IPR007260">
    <property type="entry name" value="NanE"/>
</dbReference>
<dbReference type="AlphaFoldDB" id="A0A5C4TFI6"/>
<dbReference type="PANTHER" id="PTHR36204:SF1">
    <property type="entry name" value="N-ACETYLMANNOSAMINE-6-PHOSPHATE 2-EPIMERASE-RELATED"/>
    <property type="match status" value="1"/>
</dbReference>
<proteinExistence type="inferred from homology"/>
<sequence>MADIGQVIDSLRHGVIVSCQALEHEPMYGSHHMAAMAVAAKQGGAVGIRANTPADIAAIKQSCSLPIMGIYKQEYPDSDVFITPTLHEAKQVADAGASLIAVDATLRRRPGGQTLQQLMQAIKMLDPGIGIVADVSTFEEGVNAMELGADLVSTTLSGYTPDSVYREEPDFQLIRQLAALGGTPVVAEGRIWTIEDCRQCMEAGAYAVVIGTAITRPREITGRFVRAIQRER</sequence>
<name>A0A5C4TFI6_9BACL</name>
<evidence type="ECO:0000256" key="3">
    <source>
        <dbReference type="ARBA" id="ARBA00005081"/>
    </source>
</evidence>